<sequence>MYDNICKFIAENFKDDLATWLLGSPIKLTELSPTELSSEPIRADSLILLQSYNLVLHTEFQTDPDEAIPFRMLNYRVRVYRRFPNKEMRQVVIYLRKTSSELVNENSFKLNNTYHQFEVIRLWEQPTDRFGL</sequence>
<protein>
    <submittedName>
        <fullName evidence="1">Uncharacterized protein</fullName>
    </submittedName>
</protein>
<evidence type="ECO:0000313" key="2">
    <source>
        <dbReference type="Proteomes" id="UP000001191"/>
    </source>
</evidence>
<dbReference type="EMBL" id="CP001037">
    <property type="protein sequence ID" value="ACC79608.1"/>
    <property type="molecule type" value="Genomic_DNA"/>
</dbReference>
<name>B2IU37_NOSP7</name>
<dbReference type="KEGG" id="npu:Npun_R0871"/>
<dbReference type="InterPro" id="IPR010106">
    <property type="entry name" value="RpnA"/>
</dbReference>
<dbReference type="HOGENOM" id="CLU_120921_0_0_3"/>
<dbReference type="PANTHER" id="PTHR34613:SF1">
    <property type="entry name" value="SLL6017 PROTEIN"/>
    <property type="match status" value="1"/>
</dbReference>
<keyword evidence="2" id="KW-1185">Reference proteome</keyword>
<dbReference type="NCBIfam" id="TIGR01784">
    <property type="entry name" value="T_den_put_tspse"/>
    <property type="match status" value="1"/>
</dbReference>
<dbReference type="Proteomes" id="UP000001191">
    <property type="component" value="Chromosome"/>
</dbReference>
<dbReference type="STRING" id="63737.Npun_R0871"/>
<reference evidence="1 2" key="2">
    <citation type="journal article" date="2013" name="Plant Physiol.">
        <title>A Nostoc punctiforme Sugar Transporter Necessary to Establish a Cyanobacterium-Plant Symbiosis.</title>
        <authorList>
            <person name="Ekman M."/>
            <person name="Picossi S."/>
            <person name="Campbell E.L."/>
            <person name="Meeks J.C."/>
            <person name="Flores E."/>
        </authorList>
    </citation>
    <scope>NUCLEOTIDE SEQUENCE [LARGE SCALE GENOMIC DNA]</scope>
    <source>
        <strain evidence="2">ATCC 29133 / PCC 73102</strain>
    </source>
</reference>
<dbReference type="EnsemblBacteria" id="ACC79608">
    <property type="protein sequence ID" value="ACC79608"/>
    <property type="gene ID" value="Npun_R0871"/>
</dbReference>
<organism evidence="1 2">
    <name type="scientific">Nostoc punctiforme (strain ATCC 29133 / PCC 73102)</name>
    <dbReference type="NCBI Taxonomy" id="63737"/>
    <lineage>
        <taxon>Bacteria</taxon>
        <taxon>Bacillati</taxon>
        <taxon>Cyanobacteriota</taxon>
        <taxon>Cyanophyceae</taxon>
        <taxon>Nostocales</taxon>
        <taxon>Nostocaceae</taxon>
        <taxon>Nostoc</taxon>
    </lineage>
</organism>
<reference evidence="2" key="1">
    <citation type="submission" date="2008-04" db="EMBL/GenBank/DDBJ databases">
        <title>Complete sequence of chromosome of Nostoc punctiforme ATCC 29133.</title>
        <authorList>
            <consortium name="US DOE Joint Genome Institute"/>
            <person name="Copeland A."/>
            <person name="Lucas S."/>
            <person name="Lapidus A."/>
            <person name="Glavina del Rio T."/>
            <person name="Dalin E."/>
            <person name="Tice H."/>
            <person name="Pitluck S."/>
            <person name="Chain P."/>
            <person name="Malfatti S."/>
            <person name="Shin M."/>
            <person name="Vergez L."/>
            <person name="Schmutz J."/>
            <person name="Larimer F."/>
            <person name="Land M."/>
            <person name="Hauser L."/>
            <person name="Kyrpides N."/>
            <person name="Kim E."/>
            <person name="Meeks J.C."/>
            <person name="Elhai J."/>
            <person name="Campbell E.L."/>
            <person name="Thiel T."/>
            <person name="Longmire J."/>
            <person name="Potts M."/>
            <person name="Atlas R."/>
        </authorList>
    </citation>
    <scope>NUCLEOTIDE SEQUENCE [LARGE SCALE GENOMIC DNA]</scope>
    <source>
        <strain evidence="2">ATCC 29133 / PCC 73102</strain>
    </source>
</reference>
<dbReference type="PhylomeDB" id="B2IU37"/>
<accession>B2IU37</accession>
<gene>
    <name evidence="1" type="ordered locus">Npun_R0871</name>
</gene>
<proteinExistence type="predicted"/>
<evidence type="ECO:0000313" key="1">
    <source>
        <dbReference type="EMBL" id="ACC79608.1"/>
    </source>
</evidence>
<dbReference type="PANTHER" id="PTHR34613">
    <property type="entry name" value="SLL0800 PROTEIN"/>
    <property type="match status" value="1"/>
</dbReference>
<dbReference type="AlphaFoldDB" id="B2IU37"/>
<dbReference type="eggNOG" id="COG5464">
    <property type="taxonomic scope" value="Bacteria"/>
</dbReference>